<dbReference type="CDD" id="cd00067">
    <property type="entry name" value="GAL4"/>
    <property type="match status" value="1"/>
</dbReference>
<feature type="domain" description="Zn(2)-C6 fungal-type" evidence="6">
    <location>
        <begin position="27"/>
        <end position="56"/>
    </location>
</feature>
<dbReference type="EMBL" id="LYUB02000002">
    <property type="protein sequence ID" value="OVF10447.1"/>
    <property type="molecule type" value="Genomic_DNA"/>
</dbReference>
<dbReference type="KEGG" id="clus:A9F13_02g02640"/>
<dbReference type="GO" id="GO:0008270">
    <property type="term" value="F:zinc ion binding"/>
    <property type="evidence" value="ECO:0007669"/>
    <property type="project" value="InterPro"/>
</dbReference>
<evidence type="ECO:0000256" key="2">
    <source>
        <dbReference type="ARBA" id="ARBA00022723"/>
    </source>
</evidence>
<dbReference type="InterPro" id="IPR007219">
    <property type="entry name" value="XnlR_reg_dom"/>
</dbReference>
<evidence type="ECO:0000313" key="7">
    <source>
        <dbReference type="EMBL" id="OVF10447.1"/>
    </source>
</evidence>
<evidence type="ECO:0000256" key="3">
    <source>
        <dbReference type="ARBA" id="ARBA00023125"/>
    </source>
</evidence>
<dbReference type="Pfam" id="PF04082">
    <property type="entry name" value="Fungal_trans"/>
    <property type="match status" value="1"/>
</dbReference>
<proteinExistence type="predicted"/>
<organism evidence="7 8">
    <name type="scientific">Clavispora lusitaniae</name>
    <name type="common">Candida lusitaniae</name>
    <dbReference type="NCBI Taxonomy" id="36911"/>
    <lineage>
        <taxon>Eukaryota</taxon>
        <taxon>Fungi</taxon>
        <taxon>Dikarya</taxon>
        <taxon>Ascomycota</taxon>
        <taxon>Saccharomycotina</taxon>
        <taxon>Pichiomycetes</taxon>
        <taxon>Metschnikowiaceae</taxon>
        <taxon>Clavispora</taxon>
    </lineage>
</organism>
<feature type="region of interest" description="Disordered" evidence="5">
    <location>
        <begin position="374"/>
        <end position="404"/>
    </location>
</feature>
<keyword evidence="2" id="KW-0479">Metal-binding</keyword>
<dbReference type="GO" id="GO:0003677">
    <property type="term" value="F:DNA binding"/>
    <property type="evidence" value="ECO:0007669"/>
    <property type="project" value="UniProtKB-KW"/>
</dbReference>
<keyword evidence="4" id="KW-0539">Nucleus</keyword>
<dbReference type="InterPro" id="IPR036864">
    <property type="entry name" value="Zn2-C6_fun-type_DNA-bd_sf"/>
</dbReference>
<dbReference type="PANTHER" id="PTHR46910:SF3">
    <property type="entry name" value="HALOTOLERANCE PROTEIN 9-RELATED"/>
    <property type="match status" value="1"/>
</dbReference>
<dbReference type="Gene3D" id="4.10.240.10">
    <property type="entry name" value="Zn(2)-C6 fungal-type DNA-binding domain"/>
    <property type="match status" value="1"/>
</dbReference>
<protein>
    <recommendedName>
        <fullName evidence="6">Zn(2)-C6 fungal-type domain-containing protein</fullName>
    </recommendedName>
</protein>
<evidence type="ECO:0000256" key="1">
    <source>
        <dbReference type="ARBA" id="ARBA00004123"/>
    </source>
</evidence>
<dbReference type="CDD" id="cd12148">
    <property type="entry name" value="fungal_TF_MHR"/>
    <property type="match status" value="1"/>
</dbReference>
<dbReference type="PROSITE" id="PS00463">
    <property type="entry name" value="ZN2_CY6_FUNGAL_1"/>
    <property type="match status" value="1"/>
</dbReference>
<evidence type="ECO:0000256" key="5">
    <source>
        <dbReference type="SAM" id="MobiDB-lite"/>
    </source>
</evidence>
<accession>A0AA91Q3L1</accession>
<evidence type="ECO:0000259" key="6">
    <source>
        <dbReference type="PROSITE" id="PS00463"/>
    </source>
</evidence>
<evidence type="ECO:0000256" key="4">
    <source>
        <dbReference type="ARBA" id="ARBA00023242"/>
    </source>
</evidence>
<dbReference type="Proteomes" id="UP000195602">
    <property type="component" value="Unassembled WGS sequence"/>
</dbReference>
<dbReference type="GO" id="GO:0000981">
    <property type="term" value="F:DNA-binding transcription factor activity, RNA polymerase II-specific"/>
    <property type="evidence" value="ECO:0007669"/>
    <property type="project" value="InterPro"/>
</dbReference>
<comment type="caution">
    <text evidence="7">The sequence shown here is derived from an EMBL/GenBank/DDBJ whole genome shotgun (WGS) entry which is preliminary data.</text>
</comment>
<feature type="region of interest" description="Disordered" evidence="5">
    <location>
        <begin position="129"/>
        <end position="148"/>
    </location>
</feature>
<sequence length="741" mass="80401">MDTEIPALRTRKRRLVPPEKRKKAAFSCDRCKVRKIACVRPGSGACANCARTSAACETTLPRKKRIRGPVENIALHYKCLYELVRAQHPEVDANNIDALIGLGESRGVAMPRGEKDDEALALRITRGRAERVQPGPEPAQPGPAQQALQLAPSLAPPPSLAQPLSQPLAQPLAPLAPPVSSPAAPFSAPSVPYDPAIALRSFEDEQTSPILERVPHVLFDGAGNPHLVGPWGSSWMLKSFLQVVARKARAKISQWPTFRAIHQAGLIVSSQQPPSELADARLAESPRLVSIGRAAADRYAERFFRRIHPRFVCFSRADFDADNARFWAGASGSDSGSAESGSAESGVRGESGSRAAVCSLYMVWILGRMDAQAPTETEITETEITETPKTEENDPKTEPAQSESVSLGPLAPYLRIVRACLADIALTPTLPGVRCLLLLALYMDSIMRRETAYSLVGLAARHALSLGLHRSTGNVPEARVWWTLFVYETALSSQMGRAPCLGAENCAYPWCSDVGDAGFARAHAVKLDLARVSHEALVARPESVFDAPLSAPAVARFALFERRLSTVFCPTAGALPENSLAALDLALYFHHCRMSLLGPVVLHAANTPDSVSAAAADLVARCLESCVAVAHMAQHAVDHGFFGPVPTAIFALFSSCMGLVLFPLVDTGAAPFSRADVDAAVECLRGLKVPEPMRRRHLMAKSLKYKDLFLAVYDHLQVQSEPDFDFPDWDNMFGDFFWIFE</sequence>
<name>A0AA91Q3L1_CLALS</name>
<feature type="compositionally biased region" description="Basic and acidic residues" evidence="5">
    <location>
        <begin position="386"/>
        <end position="397"/>
    </location>
</feature>
<dbReference type="GO" id="GO:0006351">
    <property type="term" value="P:DNA-templated transcription"/>
    <property type="evidence" value="ECO:0007669"/>
    <property type="project" value="InterPro"/>
</dbReference>
<evidence type="ECO:0000313" key="8">
    <source>
        <dbReference type="Proteomes" id="UP000195602"/>
    </source>
</evidence>
<gene>
    <name evidence="7" type="ORF">A9F13_02g02640</name>
</gene>
<reference evidence="7 8" key="1">
    <citation type="submission" date="2017-04" db="EMBL/GenBank/DDBJ databases">
        <title>Draft genome of the yeast Clavispora lusitaniae type strain CBS 6936.</title>
        <authorList>
            <person name="Durrens P."/>
            <person name="Klopp C."/>
            <person name="Biteau N."/>
            <person name="Fitton-Ouhabi V."/>
            <person name="Dementhon K."/>
            <person name="Accoceberry I."/>
            <person name="Sherman D.J."/>
            <person name="Noel T."/>
        </authorList>
    </citation>
    <scope>NUCLEOTIDE SEQUENCE [LARGE SCALE GENOMIC DNA]</scope>
    <source>
        <strain evidence="7 8">CBS 6936</strain>
    </source>
</reference>
<dbReference type="SMART" id="SM00906">
    <property type="entry name" value="Fungal_trans"/>
    <property type="match status" value="1"/>
</dbReference>
<dbReference type="InterPro" id="IPR050987">
    <property type="entry name" value="AtrR-like"/>
</dbReference>
<dbReference type="AlphaFoldDB" id="A0AA91Q3L1"/>
<feature type="region of interest" description="Disordered" evidence="5">
    <location>
        <begin position="330"/>
        <end position="349"/>
    </location>
</feature>
<dbReference type="InterPro" id="IPR001138">
    <property type="entry name" value="Zn2Cys6_DnaBD"/>
</dbReference>
<dbReference type="PANTHER" id="PTHR46910">
    <property type="entry name" value="TRANSCRIPTION FACTOR PDR1"/>
    <property type="match status" value="1"/>
</dbReference>
<dbReference type="GO" id="GO:0005634">
    <property type="term" value="C:nucleus"/>
    <property type="evidence" value="ECO:0007669"/>
    <property type="project" value="UniProtKB-SubCell"/>
</dbReference>
<keyword evidence="3" id="KW-0238">DNA-binding</keyword>
<comment type="subcellular location">
    <subcellularLocation>
        <location evidence="1">Nucleus</location>
    </subcellularLocation>
</comment>
<dbReference type="SUPFAM" id="SSF57701">
    <property type="entry name" value="Zn2/Cys6 DNA-binding domain"/>
    <property type="match status" value="1"/>
</dbReference>